<keyword evidence="2" id="KW-1185">Reference proteome</keyword>
<evidence type="ECO:0000313" key="1">
    <source>
        <dbReference type="EMBL" id="KAK0491583.1"/>
    </source>
</evidence>
<accession>A0AA39PVZ1</accession>
<dbReference type="Proteomes" id="UP001175227">
    <property type="component" value="Unassembled WGS sequence"/>
</dbReference>
<protein>
    <submittedName>
        <fullName evidence="1">Uncharacterized protein</fullName>
    </submittedName>
</protein>
<gene>
    <name evidence="1" type="ORF">IW261DRAFT_1602257</name>
</gene>
<dbReference type="AlphaFoldDB" id="A0AA39PVZ1"/>
<proteinExistence type="predicted"/>
<sequence>MPSGDRLRDVLSLYVLSLGALSISATHFAIVLAQDIVLPGYIYLLGFDEVDYDITASSAAPIAFNLIDTSNLTDHVGPLNALSAAIPRLRHDQLSMPQTESFTPLEEDPRNDFQESLCMPPSTFALLTGVIPVSYLSRFSSRFIMHGTASSSLSTSFDGPKQRLSMEARTLSGLLFKSSLKLFAVESSHDLMKNMTGANMRQASTSITFDSSYKLARDDADTDGSDRGRQTMKMNYFQDLCCKMYQQEIFTVEHLRYSDRHTAYKGVFRQWQTIPAVIVVRALVHLHSNAISSLGICITLCTPQFAFGSVDRTPEGVTIREDPLGQCGTSHLVVCTKIPAWLLCLDPAATVIKFCIRSTSGTAVLHCWIPSLGMDMALYKAPLLDEKLVFNVRDSPQLVDASLSPVESKIE</sequence>
<name>A0AA39PVZ1_9AGAR</name>
<reference evidence="1" key="1">
    <citation type="submission" date="2023-06" db="EMBL/GenBank/DDBJ databases">
        <authorList>
            <consortium name="Lawrence Berkeley National Laboratory"/>
            <person name="Ahrendt S."/>
            <person name="Sahu N."/>
            <person name="Indic B."/>
            <person name="Wong-Bajracharya J."/>
            <person name="Merenyi Z."/>
            <person name="Ke H.-M."/>
            <person name="Monk M."/>
            <person name="Kocsube S."/>
            <person name="Drula E."/>
            <person name="Lipzen A."/>
            <person name="Balint B."/>
            <person name="Henrissat B."/>
            <person name="Andreopoulos B."/>
            <person name="Martin F.M."/>
            <person name="Harder C.B."/>
            <person name="Rigling D."/>
            <person name="Ford K.L."/>
            <person name="Foster G.D."/>
            <person name="Pangilinan J."/>
            <person name="Papanicolaou A."/>
            <person name="Barry K."/>
            <person name="LaButti K."/>
            <person name="Viragh M."/>
            <person name="Koriabine M."/>
            <person name="Yan M."/>
            <person name="Riley R."/>
            <person name="Champramary S."/>
            <person name="Plett K.L."/>
            <person name="Tsai I.J."/>
            <person name="Slot J."/>
            <person name="Sipos G."/>
            <person name="Plett J."/>
            <person name="Nagy L.G."/>
            <person name="Grigoriev I.V."/>
        </authorList>
    </citation>
    <scope>NUCLEOTIDE SEQUENCE</scope>
    <source>
        <strain evidence="1">ICMP 16352</strain>
    </source>
</reference>
<comment type="caution">
    <text evidence="1">The sequence shown here is derived from an EMBL/GenBank/DDBJ whole genome shotgun (WGS) entry which is preliminary data.</text>
</comment>
<dbReference type="EMBL" id="JAUEPR010000001">
    <property type="protein sequence ID" value="KAK0491583.1"/>
    <property type="molecule type" value="Genomic_DNA"/>
</dbReference>
<evidence type="ECO:0000313" key="2">
    <source>
        <dbReference type="Proteomes" id="UP001175227"/>
    </source>
</evidence>
<organism evidence="1 2">
    <name type="scientific">Armillaria novae-zelandiae</name>
    <dbReference type="NCBI Taxonomy" id="153914"/>
    <lineage>
        <taxon>Eukaryota</taxon>
        <taxon>Fungi</taxon>
        <taxon>Dikarya</taxon>
        <taxon>Basidiomycota</taxon>
        <taxon>Agaricomycotina</taxon>
        <taxon>Agaricomycetes</taxon>
        <taxon>Agaricomycetidae</taxon>
        <taxon>Agaricales</taxon>
        <taxon>Marasmiineae</taxon>
        <taxon>Physalacriaceae</taxon>
        <taxon>Armillaria</taxon>
    </lineage>
</organism>